<dbReference type="InterPro" id="IPR007867">
    <property type="entry name" value="GMC_OxRtase_C"/>
</dbReference>
<reference evidence="7 8" key="1">
    <citation type="journal article" date="2014" name="Nature">
        <title>An environmental bacterial taxon with a large and distinct metabolic repertoire.</title>
        <authorList>
            <person name="Wilson M.C."/>
            <person name="Mori T."/>
            <person name="Ruckert C."/>
            <person name="Uria A.R."/>
            <person name="Helf M.J."/>
            <person name="Takada K."/>
            <person name="Gernert C."/>
            <person name="Steffens U.A."/>
            <person name="Heycke N."/>
            <person name="Schmitt S."/>
            <person name="Rinke C."/>
            <person name="Helfrich E.J."/>
            <person name="Brachmann A.O."/>
            <person name="Gurgui C."/>
            <person name="Wakimoto T."/>
            <person name="Kracht M."/>
            <person name="Crusemann M."/>
            <person name="Hentschel U."/>
            <person name="Abe I."/>
            <person name="Matsunaga S."/>
            <person name="Kalinowski J."/>
            <person name="Takeyama H."/>
            <person name="Piel J."/>
        </authorList>
    </citation>
    <scope>NUCLEOTIDE SEQUENCE [LARGE SCALE GENOMIC DNA]</scope>
    <source>
        <strain evidence="8">TSY2</strain>
    </source>
</reference>
<dbReference type="InterPro" id="IPR012132">
    <property type="entry name" value="GMC_OxRdtase"/>
</dbReference>
<dbReference type="Gene3D" id="3.30.410.40">
    <property type="match status" value="1"/>
</dbReference>
<evidence type="ECO:0000313" key="7">
    <source>
        <dbReference type="EMBL" id="ETX00345.1"/>
    </source>
</evidence>
<proteinExistence type="inferred from homology"/>
<dbReference type="GO" id="GO:0016614">
    <property type="term" value="F:oxidoreductase activity, acting on CH-OH group of donors"/>
    <property type="evidence" value="ECO:0007669"/>
    <property type="project" value="InterPro"/>
</dbReference>
<evidence type="ECO:0000259" key="6">
    <source>
        <dbReference type="PROSITE" id="PS00624"/>
    </source>
</evidence>
<comment type="caution">
    <text evidence="7">The sequence shown here is derived from an EMBL/GenBank/DDBJ whole genome shotgun (WGS) entry which is preliminary data.</text>
</comment>
<gene>
    <name evidence="7" type="ORF">ETSY2_39280</name>
</gene>
<accession>W4LR55</accession>
<dbReference type="EMBL" id="AZHX01001739">
    <property type="protein sequence ID" value="ETX00345.1"/>
    <property type="molecule type" value="Genomic_DNA"/>
</dbReference>
<evidence type="ECO:0000256" key="3">
    <source>
        <dbReference type="ARBA" id="ARBA00022630"/>
    </source>
</evidence>
<dbReference type="Gene3D" id="3.50.50.60">
    <property type="entry name" value="FAD/NAD(P)-binding domain"/>
    <property type="match status" value="1"/>
</dbReference>
<keyword evidence="8" id="KW-1185">Reference proteome</keyword>
<dbReference type="AlphaFoldDB" id="W4LR55"/>
<evidence type="ECO:0000313" key="8">
    <source>
        <dbReference type="Proteomes" id="UP000019140"/>
    </source>
</evidence>
<dbReference type="Pfam" id="PF00732">
    <property type="entry name" value="GMC_oxred_N"/>
    <property type="match status" value="1"/>
</dbReference>
<organism evidence="7 8">
    <name type="scientific">Candidatus Entotheonella gemina</name>
    <dbReference type="NCBI Taxonomy" id="1429439"/>
    <lineage>
        <taxon>Bacteria</taxon>
        <taxon>Pseudomonadati</taxon>
        <taxon>Nitrospinota/Tectimicrobiota group</taxon>
        <taxon>Candidatus Tectimicrobiota</taxon>
        <taxon>Candidatus Entotheonellia</taxon>
        <taxon>Candidatus Entotheonellales</taxon>
        <taxon>Candidatus Entotheonellaceae</taxon>
        <taxon>Candidatus Entotheonella</taxon>
    </lineage>
</organism>
<evidence type="ECO:0000256" key="5">
    <source>
        <dbReference type="PIRSR" id="PIRSR000137-2"/>
    </source>
</evidence>
<protein>
    <recommendedName>
        <fullName evidence="6">Glucose-methanol-choline oxidoreductase N-terminal domain-containing protein</fullName>
    </recommendedName>
</protein>
<evidence type="ECO:0000256" key="2">
    <source>
        <dbReference type="ARBA" id="ARBA00010790"/>
    </source>
</evidence>
<feature type="domain" description="Glucose-methanol-choline oxidoreductase N-terminal" evidence="6">
    <location>
        <begin position="264"/>
        <end position="278"/>
    </location>
</feature>
<dbReference type="GO" id="GO:0050660">
    <property type="term" value="F:flavin adenine dinucleotide binding"/>
    <property type="evidence" value="ECO:0007669"/>
    <property type="project" value="InterPro"/>
</dbReference>
<sequence>MQYDVIVVGAGSAGGVLATRLSEDPSRSVLLLEAGPDYPDFEHLPDDLKYSTTEVAFQKGAVHDWRYVGIATPEHEEPMLVPRAKVMGGCSAHNGPGPLFFRGTPADYDAWAAAGNPLWSYEQVLPYFKKLETDEDIGESNIDAAYHGSTGPIRVHRLKRDIWHPFTEAYYEAALVAGFPEHPDINHPQYTGISPRVENQVDGVRQSTALTYIHPNRHRLNFPIRANAHVTKIVFDGTRAIGVEVEIGGERFTVEGGEIVVCAGAVASPQLLILSGIGPADHLRSLALPVLHASPGVGQNMRDHCSVGVLLAVHDEVKLDPHGPRLNVTLRYSSEASGFRDDIISSPNNFASRVRVGGSALEGEGVSIGCGLYLAIGCGELKLTSADPHMPPHMDYRYLADPFDLKRMRDAVRRSIRLAQSPQFKKIVAGRIAPTDEDLASDQALDAWLLRNVRTAYHVSGTCKMGPASDPMAVVDQYGRVHGVDGLRVADASIMPDVIRANTNATCLMIGERVAALMR</sequence>
<keyword evidence="3" id="KW-0285">Flavoprotein</keyword>
<dbReference type="Proteomes" id="UP000019140">
    <property type="component" value="Unassembled WGS sequence"/>
</dbReference>
<evidence type="ECO:0000256" key="4">
    <source>
        <dbReference type="ARBA" id="ARBA00022827"/>
    </source>
</evidence>
<dbReference type="PATRIC" id="fig|1429439.4.peg.6620"/>
<dbReference type="Pfam" id="PF05199">
    <property type="entry name" value="GMC_oxred_C"/>
    <property type="match status" value="1"/>
</dbReference>
<comment type="similarity">
    <text evidence="2">Belongs to the GMC oxidoreductase family.</text>
</comment>
<feature type="binding site" evidence="5">
    <location>
        <position position="230"/>
    </location>
    <ligand>
        <name>FAD</name>
        <dbReference type="ChEBI" id="CHEBI:57692"/>
    </ligand>
</feature>
<feature type="binding site" evidence="5">
    <location>
        <position position="86"/>
    </location>
    <ligand>
        <name>FAD</name>
        <dbReference type="ChEBI" id="CHEBI:57692"/>
    </ligand>
</feature>
<name>W4LR55_9BACT</name>
<dbReference type="PANTHER" id="PTHR11552">
    <property type="entry name" value="GLUCOSE-METHANOL-CHOLINE GMC OXIDOREDUCTASE"/>
    <property type="match status" value="1"/>
</dbReference>
<dbReference type="HOGENOM" id="CLU_002865_7_1_7"/>
<dbReference type="PANTHER" id="PTHR11552:SF147">
    <property type="entry name" value="CHOLINE DEHYDROGENASE, MITOCHONDRIAL"/>
    <property type="match status" value="1"/>
</dbReference>
<comment type="cofactor">
    <cofactor evidence="1 5">
        <name>FAD</name>
        <dbReference type="ChEBI" id="CHEBI:57692"/>
    </cofactor>
</comment>
<evidence type="ECO:0000256" key="1">
    <source>
        <dbReference type="ARBA" id="ARBA00001974"/>
    </source>
</evidence>
<dbReference type="PIRSF" id="PIRSF000137">
    <property type="entry name" value="Alcohol_oxidase"/>
    <property type="match status" value="1"/>
</dbReference>
<keyword evidence="4 5" id="KW-0274">FAD</keyword>
<dbReference type="PROSITE" id="PS00624">
    <property type="entry name" value="GMC_OXRED_2"/>
    <property type="match status" value="1"/>
</dbReference>
<dbReference type="SUPFAM" id="SSF54373">
    <property type="entry name" value="FAD-linked reductases, C-terminal domain"/>
    <property type="match status" value="1"/>
</dbReference>
<dbReference type="InterPro" id="IPR036188">
    <property type="entry name" value="FAD/NAD-bd_sf"/>
</dbReference>
<dbReference type="InterPro" id="IPR000172">
    <property type="entry name" value="GMC_OxRdtase_N"/>
</dbReference>
<dbReference type="SUPFAM" id="SSF51905">
    <property type="entry name" value="FAD/NAD(P)-binding domain"/>
    <property type="match status" value="1"/>
</dbReference>